<dbReference type="AlphaFoldDB" id="A0A7G7BHW1"/>
<dbReference type="InterPro" id="IPR052898">
    <property type="entry name" value="ACAD10-like"/>
</dbReference>
<dbReference type="NCBIfam" id="TIGR01509">
    <property type="entry name" value="HAD-SF-IA-v3"/>
    <property type="match status" value="1"/>
</dbReference>
<dbReference type="InterPro" id="IPR036412">
    <property type="entry name" value="HAD-like_sf"/>
</dbReference>
<dbReference type="Gene3D" id="3.40.50.1000">
    <property type="entry name" value="HAD superfamily/HAD-like"/>
    <property type="match status" value="1"/>
</dbReference>
<evidence type="ECO:0000313" key="2">
    <source>
        <dbReference type="EMBL" id="QNE74926.1"/>
    </source>
</evidence>
<dbReference type="RefSeq" id="WP_185298465.1">
    <property type="nucleotide sequence ID" value="NZ_CP045702.1"/>
</dbReference>
<dbReference type="CDD" id="cd02603">
    <property type="entry name" value="HAD_sEH-N_like"/>
    <property type="match status" value="1"/>
</dbReference>
<name>A0A7G7BHW1_9ACTN</name>
<dbReference type="SUPFAM" id="SSF56784">
    <property type="entry name" value="HAD-like"/>
    <property type="match status" value="1"/>
</dbReference>
<keyword evidence="2" id="KW-0378">Hydrolase</keyword>
<feature type="compositionally biased region" description="Low complexity" evidence="1">
    <location>
        <begin position="252"/>
        <end position="270"/>
    </location>
</feature>
<accession>A0A7G7BHW1</accession>
<evidence type="ECO:0000256" key="1">
    <source>
        <dbReference type="SAM" id="MobiDB-lite"/>
    </source>
</evidence>
<feature type="region of interest" description="Disordered" evidence="1">
    <location>
        <begin position="252"/>
        <end position="285"/>
    </location>
</feature>
<dbReference type="PANTHER" id="PTHR47829:SF1">
    <property type="entry name" value="HAD FAMILY PHOSPHATASE"/>
    <property type="match status" value="1"/>
</dbReference>
<dbReference type="InterPro" id="IPR023214">
    <property type="entry name" value="HAD_sf"/>
</dbReference>
<dbReference type="EMBL" id="CP045702">
    <property type="protein sequence ID" value="QNE74926.1"/>
    <property type="molecule type" value="Genomic_DNA"/>
</dbReference>
<gene>
    <name evidence="2" type="ORF">F0344_10120</name>
</gene>
<keyword evidence="3" id="KW-1185">Reference proteome</keyword>
<reference evidence="3" key="1">
    <citation type="submission" date="2019-10" db="EMBL/GenBank/DDBJ databases">
        <title>Antimicrobial potential of Antarctic Bacteria.</title>
        <authorList>
            <person name="Benaud N."/>
            <person name="Edwards R.J."/>
            <person name="Ferrari B.C."/>
        </authorList>
    </citation>
    <scope>NUCLEOTIDE SEQUENCE [LARGE SCALE GENOMIC DNA]</scope>
    <source>
        <strain evidence="3">NBSH44</strain>
    </source>
</reference>
<dbReference type="Gene3D" id="1.10.150.240">
    <property type="entry name" value="Putative phosphatase, domain 2"/>
    <property type="match status" value="1"/>
</dbReference>
<dbReference type="InterPro" id="IPR023198">
    <property type="entry name" value="PGP-like_dom2"/>
</dbReference>
<dbReference type="PRINTS" id="PR00413">
    <property type="entry name" value="HADHALOGNASE"/>
</dbReference>
<evidence type="ECO:0000313" key="3">
    <source>
        <dbReference type="Proteomes" id="UP000515307"/>
    </source>
</evidence>
<protein>
    <submittedName>
        <fullName evidence="2">HAD-IA family hydrolase</fullName>
    </submittedName>
</protein>
<sequence length="285" mass="29739">MAGAGSVSAVIVDWGGVLTQSFNEAIEVWAAAEDVAAAEFDAVLGRLLGPDAVPDGGPNPFHRVERGELSVADFESVLAALLRRTDGTPVPAGGLVQRMFAPFAMDPVMTGLLRRVRAAGVPVALLSNSWGHRYDREGWDGLFDAVVISCEVGMRKPEPEIFRHTARLLGRGPEECVFVDDLGRNVRAASALGMATVHHRTAAETTAALTSLLSALRDDPVPRSCLEFPRGVAASGTAASGVVVSREGSAIAPSSALDSTAPDAAPSPALELQTGPSGRARSPRR</sequence>
<dbReference type="GO" id="GO:0016787">
    <property type="term" value="F:hydrolase activity"/>
    <property type="evidence" value="ECO:0007669"/>
    <property type="project" value="UniProtKB-KW"/>
</dbReference>
<dbReference type="Proteomes" id="UP000515307">
    <property type="component" value="Chromosome"/>
</dbReference>
<dbReference type="InterPro" id="IPR006439">
    <property type="entry name" value="HAD-SF_hydro_IA"/>
</dbReference>
<dbReference type="PANTHER" id="PTHR47829">
    <property type="entry name" value="HYDROLASE, PUTATIVE (AFU_ORTHOLOGUE AFUA_1G12880)-RELATED"/>
    <property type="match status" value="1"/>
</dbReference>
<dbReference type="KEGG" id="sfiy:F0344_10120"/>
<dbReference type="Pfam" id="PF00702">
    <property type="entry name" value="Hydrolase"/>
    <property type="match status" value="1"/>
</dbReference>
<proteinExistence type="predicted"/>
<organism evidence="2 3">
    <name type="scientific">Streptomyces finlayi</name>
    <dbReference type="NCBI Taxonomy" id="67296"/>
    <lineage>
        <taxon>Bacteria</taxon>
        <taxon>Bacillati</taxon>
        <taxon>Actinomycetota</taxon>
        <taxon>Actinomycetes</taxon>
        <taxon>Kitasatosporales</taxon>
        <taxon>Streptomycetaceae</taxon>
        <taxon>Streptomyces</taxon>
    </lineage>
</organism>